<evidence type="ECO:0000313" key="3">
    <source>
        <dbReference type="Proteomes" id="UP000672657"/>
    </source>
</evidence>
<proteinExistence type="predicted"/>
<accession>A0ABM8TBX3</accession>
<dbReference type="Gene3D" id="3.40.630.30">
    <property type="match status" value="1"/>
</dbReference>
<dbReference type="SUPFAM" id="SSF55729">
    <property type="entry name" value="Acyl-CoA N-acyltransferases (Nat)"/>
    <property type="match status" value="1"/>
</dbReference>
<organism evidence="2 3">
    <name type="scientific">Cupriavidus numazuensis</name>
    <dbReference type="NCBI Taxonomy" id="221992"/>
    <lineage>
        <taxon>Bacteria</taxon>
        <taxon>Pseudomonadati</taxon>
        <taxon>Pseudomonadota</taxon>
        <taxon>Betaproteobacteria</taxon>
        <taxon>Burkholderiales</taxon>
        <taxon>Burkholderiaceae</taxon>
        <taxon>Cupriavidus</taxon>
    </lineage>
</organism>
<dbReference type="Pfam" id="PF00583">
    <property type="entry name" value="Acetyltransf_1"/>
    <property type="match status" value="1"/>
</dbReference>
<gene>
    <name evidence="2" type="ORF">LMG26411_00976</name>
</gene>
<dbReference type="InterPro" id="IPR016181">
    <property type="entry name" value="Acyl_CoA_acyltransferase"/>
</dbReference>
<comment type="caution">
    <text evidence="2">The sequence shown here is derived from an EMBL/GenBank/DDBJ whole genome shotgun (WGS) entry which is preliminary data.</text>
</comment>
<evidence type="ECO:0000313" key="2">
    <source>
        <dbReference type="EMBL" id="CAG2134489.1"/>
    </source>
</evidence>
<feature type="domain" description="N-acetyltransferase" evidence="1">
    <location>
        <begin position="11"/>
        <end position="166"/>
    </location>
</feature>
<reference evidence="2 3" key="1">
    <citation type="submission" date="2021-03" db="EMBL/GenBank/DDBJ databases">
        <authorList>
            <person name="Peeters C."/>
        </authorList>
    </citation>
    <scope>NUCLEOTIDE SEQUENCE [LARGE SCALE GENOMIC DNA]</scope>
    <source>
        <strain evidence="2 3">LMG 26411</strain>
    </source>
</reference>
<dbReference type="EMBL" id="CAJPVI010000004">
    <property type="protein sequence ID" value="CAG2134489.1"/>
    <property type="molecule type" value="Genomic_DNA"/>
</dbReference>
<dbReference type="CDD" id="cd04301">
    <property type="entry name" value="NAT_SF"/>
    <property type="match status" value="1"/>
</dbReference>
<dbReference type="PROSITE" id="PS51186">
    <property type="entry name" value="GNAT"/>
    <property type="match status" value="1"/>
</dbReference>
<dbReference type="InterPro" id="IPR000182">
    <property type="entry name" value="GNAT_dom"/>
</dbReference>
<evidence type="ECO:0000259" key="1">
    <source>
        <dbReference type="PROSITE" id="PS51186"/>
    </source>
</evidence>
<sequence>MSRSQRAGSAISVVELGPDARAELLQHFLALDDNDRLLRFNCPVKNPTIEAYVDRIDFGRDTVFGVRGDQRELVGVGHFANVADAAKARVAEYAISVLRGARGRGVATMLLAHAIACGGQSGIGHLRMHLLSSNAAMLHIAGKAGMRLVHACGETQACFEFPRILR</sequence>
<protein>
    <recommendedName>
        <fullName evidence="1">N-acetyltransferase domain-containing protein</fullName>
    </recommendedName>
</protein>
<keyword evidence="3" id="KW-1185">Reference proteome</keyword>
<name>A0ABM8TBX3_9BURK</name>
<dbReference type="Proteomes" id="UP000672657">
    <property type="component" value="Unassembled WGS sequence"/>
</dbReference>